<evidence type="ECO:0000256" key="4">
    <source>
        <dbReference type="ARBA" id="ARBA00022576"/>
    </source>
</evidence>
<dbReference type="RefSeq" id="XP_041426959.1">
    <property type="nucleotide sequence ID" value="XM_041571025.1"/>
</dbReference>
<feature type="domain" description="Aminotransferase class I/classII large" evidence="8">
    <location>
        <begin position="18"/>
        <end position="243"/>
    </location>
</feature>
<keyword evidence="6" id="KW-0663">Pyridoxal phosphate</keyword>
<dbReference type="InterPro" id="IPR004838">
    <property type="entry name" value="NHTrfase_class1_PyrdxlP-BS"/>
</dbReference>
<dbReference type="GO" id="GO:0005829">
    <property type="term" value="C:cytosol"/>
    <property type="evidence" value="ECO:0000318"/>
    <property type="project" value="GO_Central"/>
</dbReference>
<evidence type="ECO:0000313" key="10">
    <source>
        <dbReference type="RefSeq" id="XP_041426959.1"/>
    </source>
</evidence>
<evidence type="ECO:0000313" key="9">
    <source>
        <dbReference type="Proteomes" id="UP000186698"/>
    </source>
</evidence>
<evidence type="ECO:0000256" key="2">
    <source>
        <dbReference type="ARBA" id="ARBA00007441"/>
    </source>
</evidence>
<evidence type="ECO:0000259" key="8">
    <source>
        <dbReference type="Pfam" id="PF00155"/>
    </source>
</evidence>
<dbReference type="OrthoDB" id="6752799at2759"/>
<dbReference type="GO" id="GO:0004069">
    <property type="term" value="F:L-aspartate:2-oxoglutarate aminotransferase activity"/>
    <property type="evidence" value="ECO:0000318"/>
    <property type="project" value="GO_Central"/>
</dbReference>
<protein>
    <recommendedName>
        <fullName evidence="7">Aspartate aminotransferase</fullName>
        <ecNumber evidence="7">2.6.1.1</ecNumber>
    </recommendedName>
</protein>
<gene>
    <name evidence="10" type="primary">LOC121396246</name>
</gene>
<dbReference type="AlphaFoldDB" id="A0A8J1LDA0"/>
<comment type="catalytic activity">
    <reaction evidence="7">
        <text>L-aspartate + 2-oxoglutarate = oxaloacetate + L-glutamate</text>
        <dbReference type="Rhea" id="RHEA:21824"/>
        <dbReference type="ChEBI" id="CHEBI:16452"/>
        <dbReference type="ChEBI" id="CHEBI:16810"/>
        <dbReference type="ChEBI" id="CHEBI:29985"/>
        <dbReference type="ChEBI" id="CHEBI:29991"/>
        <dbReference type="EC" id="2.6.1.1"/>
    </reaction>
</comment>
<comment type="subunit">
    <text evidence="3 7">Homodimer.</text>
</comment>
<comment type="similarity">
    <text evidence="2">Belongs to the class-I pyridoxal-phosphate-dependent aminotransferase family.</text>
</comment>
<dbReference type="GeneID" id="121396246"/>
<evidence type="ECO:0000256" key="6">
    <source>
        <dbReference type="ARBA" id="ARBA00022898"/>
    </source>
</evidence>
<accession>A0A8J1LDA0</accession>
<keyword evidence="4 7" id="KW-0032">Aminotransferase</keyword>
<proteinExistence type="inferred from homology"/>
<keyword evidence="5 7" id="KW-0808">Transferase</keyword>
<evidence type="ECO:0000256" key="1">
    <source>
        <dbReference type="ARBA" id="ARBA00001933"/>
    </source>
</evidence>
<dbReference type="EC" id="2.6.1.1" evidence="7"/>
<dbReference type="Pfam" id="PF00155">
    <property type="entry name" value="Aminotran_1_2"/>
    <property type="match status" value="1"/>
</dbReference>
<organism evidence="9 10">
    <name type="scientific">Xenopus laevis</name>
    <name type="common">African clawed frog</name>
    <dbReference type="NCBI Taxonomy" id="8355"/>
    <lineage>
        <taxon>Eukaryota</taxon>
        <taxon>Metazoa</taxon>
        <taxon>Chordata</taxon>
        <taxon>Craniata</taxon>
        <taxon>Vertebrata</taxon>
        <taxon>Euteleostomi</taxon>
        <taxon>Amphibia</taxon>
        <taxon>Batrachia</taxon>
        <taxon>Anura</taxon>
        <taxon>Pipoidea</taxon>
        <taxon>Pipidae</taxon>
        <taxon>Xenopodinae</taxon>
        <taxon>Xenopus</taxon>
        <taxon>Xenopus</taxon>
    </lineage>
</organism>
<evidence type="ECO:0000256" key="3">
    <source>
        <dbReference type="ARBA" id="ARBA00011738"/>
    </source>
</evidence>
<dbReference type="PANTHER" id="PTHR11879">
    <property type="entry name" value="ASPARTATE AMINOTRANSFERASE"/>
    <property type="match status" value="1"/>
</dbReference>
<keyword evidence="9" id="KW-1185">Reference proteome</keyword>
<evidence type="ECO:0000256" key="7">
    <source>
        <dbReference type="RuleBase" id="RU000480"/>
    </source>
</evidence>
<dbReference type="PRINTS" id="PR00799">
    <property type="entry name" value="TRANSAMINASE"/>
</dbReference>
<dbReference type="CDD" id="cd00609">
    <property type="entry name" value="AAT_like"/>
    <property type="match status" value="1"/>
</dbReference>
<evidence type="ECO:0000256" key="5">
    <source>
        <dbReference type="ARBA" id="ARBA00022679"/>
    </source>
</evidence>
<dbReference type="GO" id="GO:0006532">
    <property type="term" value="P:aspartate biosynthetic process"/>
    <property type="evidence" value="ECO:0000318"/>
    <property type="project" value="GO_Central"/>
</dbReference>
<dbReference type="SUPFAM" id="SSF53383">
    <property type="entry name" value="PLP-dependent transferases"/>
    <property type="match status" value="1"/>
</dbReference>
<dbReference type="InterPro" id="IPR004839">
    <property type="entry name" value="Aminotransferase_I/II_large"/>
</dbReference>
<comment type="miscellaneous">
    <text evidence="7">In eukaryotes there are cytoplasmic, mitochondrial and chloroplastic isozymes.</text>
</comment>
<dbReference type="KEGG" id="xla:121396246"/>
<dbReference type="Gene3D" id="3.40.640.10">
    <property type="entry name" value="Type I PLP-dependent aspartate aminotransferase-like (Major domain)"/>
    <property type="match status" value="1"/>
</dbReference>
<dbReference type="InterPro" id="IPR015422">
    <property type="entry name" value="PyrdxlP-dep_Trfase_small"/>
</dbReference>
<dbReference type="Gene3D" id="3.90.1150.10">
    <property type="entry name" value="Aspartate Aminotransferase, domain 1"/>
    <property type="match status" value="1"/>
</dbReference>
<dbReference type="GO" id="GO:0030170">
    <property type="term" value="F:pyridoxal phosphate binding"/>
    <property type="evidence" value="ECO:0007669"/>
    <property type="project" value="InterPro"/>
</dbReference>
<sequence length="251" mass="28243">METTTLLLPSIFLLLHGNAPEFSIFLLHACAHNPTGTDPTPDEWRKIADVMKRRSLFPFFDSAYQGFASGSLDKDAWAVRFFVSQGFELFCAQSFSKNFGLYNERVGNLTVVGKDGDNVAHVLSQMEKIVSTTWSNPPSQGACIVATTLNTPELFDEWRDNVKTMAERVLLMRAELKSRLEALKTPGTWNHIVNQIGMFSYTGLNPKQVEYLIKEKHIYLMASGRINMCGLTTKNLDYVAQSIYEASTKIQ</sequence>
<dbReference type="PROSITE" id="PS00105">
    <property type="entry name" value="AA_TRANSFER_CLASS_1"/>
    <property type="match status" value="1"/>
</dbReference>
<dbReference type="InterPro" id="IPR015424">
    <property type="entry name" value="PyrdxlP-dep_Trfase"/>
</dbReference>
<comment type="cofactor">
    <cofactor evidence="1">
        <name>pyridoxal 5'-phosphate</name>
        <dbReference type="ChEBI" id="CHEBI:597326"/>
    </cofactor>
</comment>
<dbReference type="PANTHER" id="PTHR11879:SF55">
    <property type="entry name" value="GLUTAMATE OXALOACETATE TRANSAMINASE 1, ISOFORM B"/>
    <property type="match status" value="1"/>
</dbReference>
<reference evidence="10" key="1">
    <citation type="submission" date="2025-08" db="UniProtKB">
        <authorList>
            <consortium name="RefSeq"/>
        </authorList>
    </citation>
    <scope>IDENTIFICATION</scope>
    <source>
        <strain evidence="10">J_2021</strain>
        <tissue evidence="10">Erythrocytes</tissue>
    </source>
</reference>
<dbReference type="InterPro" id="IPR015421">
    <property type="entry name" value="PyrdxlP-dep_Trfase_major"/>
</dbReference>
<dbReference type="Proteomes" id="UP000186698">
    <property type="component" value="Chromosome 7S"/>
</dbReference>
<name>A0A8J1LDA0_XENLA</name>
<dbReference type="InterPro" id="IPR000796">
    <property type="entry name" value="Asp_trans"/>
</dbReference>